<reference evidence="2 3" key="1">
    <citation type="submission" date="2019-01" db="EMBL/GenBank/DDBJ databases">
        <title>Intercellular communication is required for trap formation in the nematode-trapping fungus Duddingtonia flagrans.</title>
        <authorList>
            <person name="Youssar L."/>
            <person name="Wernet V."/>
            <person name="Hensel N."/>
            <person name="Hildebrandt H.-G."/>
            <person name="Fischer R."/>
        </authorList>
    </citation>
    <scope>NUCLEOTIDE SEQUENCE [LARGE SCALE GENOMIC DNA]</scope>
    <source>
        <strain evidence="2 3">CBS H-5679</strain>
    </source>
</reference>
<sequence length="167" mass="18898">MDLKVEVELEKDTEPEYCERESYDKEKNDEKKYEKQRDDRKDAVGKKVGDEQQEVEACSAQLLDEELVTTLHRDYTTNYPEIRDNLETTNILILRTGLSKLVLSHLHLELDIPSYAYDGGEIAAAAVAEYLLTLRKELPKSVLNHLRLEQNILIGGHGGETVAAAVA</sequence>
<dbReference type="AlphaFoldDB" id="A0A436ZST4"/>
<proteinExistence type="predicted"/>
<dbReference type="VEuPathDB" id="FungiDB:DFL_009854"/>
<dbReference type="EMBL" id="SAEB01000012">
    <property type="protein sequence ID" value="RVD82010.1"/>
    <property type="molecule type" value="Genomic_DNA"/>
</dbReference>
<evidence type="ECO:0000313" key="2">
    <source>
        <dbReference type="EMBL" id="RVD82010.1"/>
    </source>
</evidence>
<dbReference type="GeneID" id="93592165"/>
<keyword evidence="3" id="KW-1185">Reference proteome</keyword>
<dbReference type="RefSeq" id="XP_067487554.1">
    <property type="nucleotide sequence ID" value="XM_067639802.1"/>
</dbReference>
<evidence type="ECO:0000256" key="1">
    <source>
        <dbReference type="SAM" id="MobiDB-lite"/>
    </source>
</evidence>
<protein>
    <submittedName>
        <fullName evidence="2">Uncharacterized protein</fullName>
    </submittedName>
</protein>
<organism evidence="2 3">
    <name type="scientific">Arthrobotrys flagrans</name>
    <name type="common">Nematode-trapping fungus</name>
    <name type="synonym">Trichothecium flagrans</name>
    <dbReference type="NCBI Taxonomy" id="97331"/>
    <lineage>
        <taxon>Eukaryota</taxon>
        <taxon>Fungi</taxon>
        <taxon>Dikarya</taxon>
        <taxon>Ascomycota</taxon>
        <taxon>Pezizomycotina</taxon>
        <taxon>Orbiliomycetes</taxon>
        <taxon>Orbiliales</taxon>
        <taxon>Orbiliaceae</taxon>
        <taxon>Arthrobotrys</taxon>
    </lineage>
</organism>
<evidence type="ECO:0000313" key="3">
    <source>
        <dbReference type="Proteomes" id="UP000283090"/>
    </source>
</evidence>
<name>A0A436ZST4_ARTFL</name>
<gene>
    <name evidence="2" type="ORF">DFL_009854</name>
</gene>
<feature type="region of interest" description="Disordered" evidence="1">
    <location>
        <begin position="1"/>
        <end position="50"/>
    </location>
</feature>
<dbReference type="Proteomes" id="UP000283090">
    <property type="component" value="Unassembled WGS sequence"/>
</dbReference>
<comment type="caution">
    <text evidence="2">The sequence shown here is derived from an EMBL/GenBank/DDBJ whole genome shotgun (WGS) entry which is preliminary data.</text>
</comment>
<accession>A0A436ZST4</accession>